<dbReference type="SUPFAM" id="SSF53383">
    <property type="entry name" value="PLP-dependent transferases"/>
    <property type="match status" value="1"/>
</dbReference>
<keyword evidence="9" id="KW-1185">Reference proteome</keyword>
<accession>A0A2A6RL42</accession>
<dbReference type="InterPro" id="IPR015424">
    <property type="entry name" value="PyrdxlP-dep_Trfase"/>
</dbReference>
<evidence type="ECO:0000256" key="6">
    <source>
        <dbReference type="ARBA" id="ARBA00022898"/>
    </source>
</evidence>
<evidence type="ECO:0000256" key="2">
    <source>
        <dbReference type="ARBA" id="ARBA00007441"/>
    </source>
</evidence>
<reference evidence="9" key="1">
    <citation type="submission" date="2017-08" db="EMBL/GenBank/DDBJ databases">
        <authorList>
            <person name="Grouzdev D.S."/>
            <person name="Gaisin V.A."/>
            <person name="Rysina M.S."/>
            <person name="Gorlenko V.M."/>
        </authorList>
    </citation>
    <scope>NUCLEOTIDE SEQUENCE [LARGE SCALE GENOMIC DNA]</scope>
    <source>
        <strain evidence="9">Kir15-3F</strain>
    </source>
</reference>
<evidence type="ECO:0000259" key="7">
    <source>
        <dbReference type="Pfam" id="PF00155"/>
    </source>
</evidence>
<dbReference type="PANTHER" id="PTHR42790">
    <property type="entry name" value="AMINOTRANSFERASE"/>
    <property type="match status" value="1"/>
</dbReference>
<dbReference type="GO" id="GO:0008483">
    <property type="term" value="F:transaminase activity"/>
    <property type="evidence" value="ECO:0007669"/>
    <property type="project" value="UniProtKB-KW"/>
</dbReference>
<evidence type="ECO:0000256" key="4">
    <source>
        <dbReference type="ARBA" id="ARBA00022576"/>
    </source>
</evidence>
<comment type="subunit">
    <text evidence="3">Homodimer.</text>
</comment>
<evidence type="ECO:0000256" key="3">
    <source>
        <dbReference type="ARBA" id="ARBA00011738"/>
    </source>
</evidence>
<dbReference type="RefSeq" id="WP_097643550.1">
    <property type="nucleotide sequence ID" value="NZ_NQWI01000026.1"/>
</dbReference>
<dbReference type="Pfam" id="PF00155">
    <property type="entry name" value="Aminotran_1_2"/>
    <property type="match status" value="1"/>
</dbReference>
<comment type="cofactor">
    <cofactor evidence="1">
        <name>pyridoxal 5'-phosphate</name>
        <dbReference type="ChEBI" id="CHEBI:597326"/>
    </cofactor>
</comment>
<keyword evidence="6" id="KW-0663">Pyridoxal phosphate</keyword>
<dbReference type="Proteomes" id="UP000220527">
    <property type="component" value="Unassembled WGS sequence"/>
</dbReference>
<comment type="similarity">
    <text evidence="2">Belongs to the class-I pyridoxal-phosphate-dependent aminotransferase family.</text>
</comment>
<gene>
    <name evidence="8" type="ORF">CJ255_07930</name>
</gene>
<proteinExistence type="inferred from homology"/>
<sequence>MQLSELFTPQARELAPPIWAAPPVAGAIPLISLAYGLADPLMLPGEELIEAAAQLTSNKIGEVLNYAPDARSLKMLIAERLRHEGVAAEPRQILVAYGSSQILGILPHVLINPGDTVLVEAPTFMGAVRMFARGGARLVGVPVDSAGLDVDALEATLRELRAAGVRPRFLYSIPTFQNPAGVTLSLARRQRIVQLAAEYGLLIVEDDAYVDLRFRGEPLPPMAALDTEGWVLRIGTFSKILAPGLRVGWAHGPKALIDRLFMFKPEGSSGPFVTHLVAEFSADGRLEAHIAVLRQHYAAKCERMANALRRELPEASFVMPEGGFFIWLRLPSGVNATELEPLAIQHGVEILPGSRCFSDGSGDDHIRLAFSETPAEQLDEAIRRLAGAIREVGSYLDS</sequence>
<dbReference type="Gene3D" id="3.40.640.10">
    <property type="entry name" value="Type I PLP-dependent aspartate aminotransferase-like (Major domain)"/>
    <property type="match status" value="1"/>
</dbReference>
<dbReference type="InterPro" id="IPR004839">
    <property type="entry name" value="Aminotransferase_I/II_large"/>
</dbReference>
<keyword evidence="4 8" id="KW-0032">Aminotransferase</keyword>
<evidence type="ECO:0000256" key="5">
    <source>
        <dbReference type="ARBA" id="ARBA00022679"/>
    </source>
</evidence>
<protein>
    <submittedName>
        <fullName evidence="8">Aminotransferase</fullName>
    </submittedName>
</protein>
<comment type="caution">
    <text evidence="8">The sequence shown here is derived from an EMBL/GenBank/DDBJ whole genome shotgun (WGS) entry which is preliminary data.</text>
</comment>
<keyword evidence="5 8" id="KW-0808">Transferase</keyword>
<dbReference type="CDD" id="cd00609">
    <property type="entry name" value="AAT_like"/>
    <property type="match status" value="1"/>
</dbReference>
<evidence type="ECO:0000313" key="9">
    <source>
        <dbReference type="Proteomes" id="UP000220527"/>
    </source>
</evidence>
<dbReference type="OrthoDB" id="9802328at2"/>
<dbReference type="Gene3D" id="3.90.1150.10">
    <property type="entry name" value="Aspartate Aminotransferase, domain 1"/>
    <property type="match status" value="1"/>
</dbReference>
<dbReference type="InterPro" id="IPR015421">
    <property type="entry name" value="PyrdxlP-dep_Trfase_major"/>
</dbReference>
<organism evidence="8 9">
    <name type="scientific">Candidatus Viridilinea mediisalina</name>
    <dbReference type="NCBI Taxonomy" id="2024553"/>
    <lineage>
        <taxon>Bacteria</taxon>
        <taxon>Bacillati</taxon>
        <taxon>Chloroflexota</taxon>
        <taxon>Chloroflexia</taxon>
        <taxon>Chloroflexales</taxon>
        <taxon>Chloroflexineae</taxon>
        <taxon>Oscillochloridaceae</taxon>
        <taxon>Candidatus Viridilinea</taxon>
    </lineage>
</organism>
<evidence type="ECO:0000256" key="1">
    <source>
        <dbReference type="ARBA" id="ARBA00001933"/>
    </source>
</evidence>
<dbReference type="InterPro" id="IPR015422">
    <property type="entry name" value="PyrdxlP-dep_Trfase_small"/>
</dbReference>
<feature type="domain" description="Aminotransferase class I/classII large" evidence="7">
    <location>
        <begin position="46"/>
        <end position="385"/>
    </location>
</feature>
<dbReference type="InterPro" id="IPR050859">
    <property type="entry name" value="Class-I_PLP-dep_aminotransf"/>
</dbReference>
<dbReference type="EMBL" id="NQWI01000026">
    <property type="protein sequence ID" value="PDW03588.1"/>
    <property type="molecule type" value="Genomic_DNA"/>
</dbReference>
<dbReference type="GO" id="GO:1901605">
    <property type="term" value="P:alpha-amino acid metabolic process"/>
    <property type="evidence" value="ECO:0007669"/>
    <property type="project" value="TreeGrafter"/>
</dbReference>
<dbReference type="AlphaFoldDB" id="A0A2A6RL42"/>
<dbReference type="PANTHER" id="PTHR42790:SF19">
    <property type="entry name" value="KYNURENINE_ALPHA-AMINOADIPATE AMINOTRANSFERASE, MITOCHONDRIAL"/>
    <property type="match status" value="1"/>
</dbReference>
<evidence type="ECO:0000313" key="8">
    <source>
        <dbReference type="EMBL" id="PDW03588.1"/>
    </source>
</evidence>
<dbReference type="FunFam" id="3.40.640.10:FF:000053">
    <property type="entry name" value="Aminotransferase, class I"/>
    <property type="match status" value="1"/>
</dbReference>
<name>A0A2A6RL42_9CHLR</name>
<dbReference type="GO" id="GO:0030170">
    <property type="term" value="F:pyridoxal phosphate binding"/>
    <property type="evidence" value="ECO:0007669"/>
    <property type="project" value="InterPro"/>
</dbReference>